<gene>
    <name evidence="2" type="ORF">A9W98_29640</name>
</gene>
<name>A0A1A6BB77_MYCGO</name>
<organism evidence="2 3">
    <name type="scientific">Mycobacterium gordonae</name>
    <dbReference type="NCBI Taxonomy" id="1778"/>
    <lineage>
        <taxon>Bacteria</taxon>
        <taxon>Bacillati</taxon>
        <taxon>Actinomycetota</taxon>
        <taxon>Actinomycetes</taxon>
        <taxon>Mycobacteriales</taxon>
        <taxon>Mycobacteriaceae</taxon>
        <taxon>Mycobacterium</taxon>
    </lineage>
</organism>
<dbReference type="AlphaFoldDB" id="A0A1A6BB77"/>
<dbReference type="InterPro" id="IPR010839">
    <property type="entry name" value="AtuA_N"/>
</dbReference>
<dbReference type="EMBL" id="MAEM01000438">
    <property type="protein sequence ID" value="OBR99574.1"/>
    <property type="molecule type" value="Genomic_DNA"/>
</dbReference>
<proteinExistence type="predicted"/>
<dbReference type="Pfam" id="PF07287">
    <property type="entry name" value="AtuA"/>
    <property type="match status" value="1"/>
</dbReference>
<comment type="caution">
    <text evidence="2">The sequence shown here is derived from an EMBL/GenBank/DDBJ whole genome shotgun (WGS) entry which is preliminary data.</text>
</comment>
<dbReference type="Proteomes" id="UP000093757">
    <property type="component" value="Unassembled WGS sequence"/>
</dbReference>
<accession>A0A1A6BB77</accession>
<evidence type="ECO:0000259" key="1">
    <source>
        <dbReference type="Pfam" id="PF07287"/>
    </source>
</evidence>
<sequence length="115" mass="12682">MRGRIKYLGVIPQEMRFDRVGWDALAGPVAPRPAPDAQPNEVELRMVAKCRTRSEAEVARRAMLLPATAGPVGTAFGAPLAVRKVIALWPTLVPREFVPQHVRVQAAKEMLDAHH</sequence>
<reference evidence="2 3" key="1">
    <citation type="submission" date="2016-06" db="EMBL/GenBank/DDBJ databases">
        <authorList>
            <person name="Kjaerup R.B."/>
            <person name="Dalgaard T.S."/>
            <person name="Juul-Madsen H.R."/>
        </authorList>
    </citation>
    <scope>NUCLEOTIDE SEQUENCE [LARGE SCALE GENOMIC DNA]</scope>
    <source>
        <strain evidence="2 3">1245752.6</strain>
    </source>
</reference>
<evidence type="ECO:0000313" key="3">
    <source>
        <dbReference type="Proteomes" id="UP000093757"/>
    </source>
</evidence>
<evidence type="ECO:0000313" key="2">
    <source>
        <dbReference type="EMBL" id="OBR99574.1"/>
    </source>
</evidence>
<protein>
    <recommendedName>
        <fullName evidence="1">Acyclic terpene utilisation N-terminal domain-containing protein</fullName>
    </recommendedName>
</protein>
<feature type="domain" description="Acyclic terpene utilisation N-terminal" evidence="1">
    <location>
        <begin position="12"/>
        <end position="103"/>
    </location>
</feature>